<keyword evidence="1" id="KW-0732">Signal</keyword>
<protein>
    <submittedName>
        <fullName evidence="3">PorP/SprF family type IX secretion system membrane protein</fullName>
    </submittedName>
</protein>
<proteinExistence type="predicted"/>
<feature type="chain" id="PRO_5046202291" evidence="1">
    <location>
        <begin position="29"/>
        <end position="637"/>
    </location>
</feature>
<sequence>MSYNSNTTKRWALLLLFCGLFSTQMGQAQETAPTQINSKSTYHNQLFYNRFLINPTFSLVRENKSYINILHRNQYATFEDNDQNYFLGFSSRMNNNTAVGISVYSQWSGVVQEFGFNANYATAVKLGEKNQLAFGTNVTYYNEGLDRNRIVAVENDNKILESQKESKVAVQPGMTLSLGNFDFGLYATDLLKYNQTTNEFVTNLNSKSVRASLQYSHHFMASRGFFEDARLMPLVQIGQNVDGSLDYVGSVLLDMPTFGWFQANYDDTYGVSAGLGFNLSKRMSLGYLLEKDLNQDDADLGWNHEVSLAYNFEDRGDNINSLVDASNDAQIDRIVRNYEEQIMRLTAENEKNKNNYRKDFNEQAQDALTKMDDPNSLAYENRLILDEMILRQDSIEAARDAAFQARLESIVNVLKQEIRQSRDTSPGLEEEKKKMAKYNTAFASNAVKEPVIEQQVTEKQAVKTQQAKETNVVAASNDMMESAVVENEIHKSVDAYFDQRQEAMERQRQQRVASAQAKPVTATEAQKVAVKEADLPIRVLNQADIVGVNSGYYVIANVYSNKKYMNAFMADLEKKGLKAGQFYNKENGLYYVYLADYNFKEDAKTAYISNMNGKYQDEKWIMQVDDQSAIVLNSYVD</sequence>
<gene>
    <name evidence="3" type="ORF">ACFOUT_12025</name>
</gene>
<name>A0ABV8JU29_9FLAO</name>
<evidence type="ECO:0000313" key="4">
    <source>
        <dbReference type="Proteomes" id="UP001595814"/>
    </source>
</evidence>
<keyword evidence="4" id="KW-1185">Reference proteome</keyword>
<comment type="caution">
    <text evidence="3">The sequence shown here is derived from an EMBL/GenBank/DDBJ whole genome shotgun (WGS) entry which is preliminary data.</text>
</comment>
<feature type="domain" description="SPOR" evidence="2">
    <location>
        <begin position="550"/>
        <end position="606"/>
    </location>
</feature>
<reference evidence="4" key="1">
    <citation type="journal article" date="2019" name="Int. J. Syst. Evol. Microbiol.">
        <title>The Global Catalogue of Microorganisms (GCM) 10K type strain sequencing project: providing services to taxonomists for standard genome sequencing and annotation.</title>
        <authorList>
            <consortium name="The Broad Institute Genomics Platform"/>
            <consortium name="The Broad Institute Genome Sequencing Center for Infectious Disease"/>
            <person name="Wu L."/>
            <person name="Ma J."/>
        </authorList>
    </citation>
    <scope>NUCLEOTIDE SEQUENCE [LARGE SCALE GENOMIC DNA]</scope>
    <source>
        <strain evidence="4">CECT 7477</strain>
    </source>
</reference>
<dbReference type="Pfam" id="PF05036">
    <property type="entry name" value="SPOR"/>
    <property type="match status" value="1"/>
</dbReference>
<dbReference type="Proteomes" id="UP001595814">
    <property type="component" value="Unassembled WGS sequence"/>
</dbReference>
<accession>A0ABV8JU29</accession>
<evidence type="ECO:0000259" key="2">
    <source>
        <dbReference type="Pfam" id="PF05036"/>
    </source>
</evidence>
<dbReference type="InterPro" id="IPR019861">
    <property type="entry name" value="PorP/SprF_Bacteroidetes"/>
</dbReference>
<evidence type="ECO:0000313" key="3">
    <source>
        <dbReference type="EMBL" id="MFC4096605.1"/>
    </source>
</evidence>
<evidence type="ECO:0000256" key="1">
    <source>
        <dbReference type="SAM" id="SignalP"/>
    </source>
</evidence>
<dbReference type="RefSeq" id="WP_192461364.1">
    <property type="nucleotide sequence ID" value="NZ_JACYFJ010000002.1"/>
</dbReference>
<dbReference type="InterPro" id="IPR007730">
    <property type="entry name" value="SPOR-like_dom"/>
</dbReference>
<dbReference type="Pfam" id="PF11751">
    <property type="entry name" value="PorP_SprF"/>
    <property type="match status" value="1"/>
</dbReference>
<dbReference type="NCBIfam" id="TIGR03519">
    <property type="entry name" value="T9SS_PorP_fam"/>
    <property type="match status" value="1"/>
</dbReference>
<dbReference type="EMBL" id="JBHSAW010000010">
    <property type="protein sequence ID" value="MFC4096605.1"/>
    <property type="molecule type" value="Genomic_DNA"/>
</dbReference>
<feature type="signal peptide" evidence="1">
    <location>
        <begin position="1"/>
        <end position="28"/>
    </location>
</feature>
<organism evidence="3 4">
    <name type="scientific">Euzebyella saccharophila</name>
    <dbReference type="NCBI Taxonomy" id="679664"/>
    <lineage>
        <taxon>Bacteria</taxon>
        <taxon>Pseudomonadati</taxon>
        <taxon>Bacteroidota</taxon>
        <taxon>Flavobacteriia</taxon>
        <taxon>Flavobacteriales</taxon>
        <taxon>Flavobacteriaceae</taxon>
        <taxon>Euzebyella</taxon>
    </lineage>
</organism>